<dbReference type="KEGG" id="bdw:94335210"/>
<dbReference type="EMBL" id="JALLKP010000001">
    <property type="protein sequence ID" value="KAK2197909.1"/>
    <property type="molecule type" value="Genomic_DNA"/>
</dbReference>
<gene>
    <name evidence="3" type="ORF">BdWA1_000912</name>
    <name evidence="2" type="ORF">BdWA1_003715</name>
</gene>
<evidence type="ECO:0000313" key="4">
    <source>
        <dbReference type="Proteomes" id="UP001214638"/>
    </source>
</evidence>
<evidence type="ECO:0000256" key="1">
    <source>
        <dbReference type="SAM" id="MobiDB-lite"/>
    </source>
</evidence>
<reference evidence="3" key="1">
    <citation type="journal article" date="2023" name="Nat. Microbiol.">
        <title>Babesia duncani multi-omics identifies virulence factors and drug targets.</title>
        <authorList>
            <person name="Singh P."/>
            <person name="Lonardi S."/>
            <person name="Liang Q."/>
            <person name="Vydyam P."/>
            <person name="Khabirova E."/>
            <person name="Fang T."/>
            <person name="Gihaz S."/>
            <person name="Thekkiniath J."/>
            <person name="Munshi M."/>
            <person name="Abel S."/>
            <person name="Ciampossin L."/>
            <person name="Batugedara G."/>
            <person name="Gupta M."/>
            <person name="Lu X.M."/>
            <person name="Lenz T."/>
            <person name="Chakravarty S."/>
            <person name="Cornillot E."/>
            <person name="Hu Y."/>
            <person name="Ma W."/>
            <person name="Gonzalez L.M."/>
            <person name="Sanchez S."/>
            <person name="Estrada K."/>
            <person name="Sanchez-Flores A."/>
            <person name="Montero E."/>
            <person name="Harb O.S."/>
            <person name="Le Roch K.G."/>
            <person name="Mamoun C.B."/>
        </authorList>
    </citation>
    <scope>NUCLEOTIDE SEQUENCE</scope>
    <source>
        <strain evidence="3">WA1</strain>
    </source>
</reference>
<accession>A0AAD9PN16</accession>
<keyword evidence="4" id="KW-1185">Reference proteome</keyword>
<dbReference type="Proteomes" id="UP001214638">
    <property type="component" value="Unassembled WGS sequence"/>
</dbReference>
<evidence type="ECO:0000313" key="3">
    <source>
        <dbReference type="EMBL" id="KAK2197909.1"/>
    </source>
</evidence>
<dbReference type="EMBL" id="JALLKP010000041">
    <property type="protein sequence ID" value="KAK2194803.1"/>
    <property type="molecule type" value="Genomic_DNA"/>
</dbReference>
<dbReference type="RefSeq" id="XP_067804751.1">
    <property type="nucleotide sequence ID" value="XM_067945960.1"/>
</dbReference>
<dbReference type="GeneID" id="94335210"/>
<sequence length="91" mass="10211">MENSQMPNNNLIKPEPFLKQGNDPGQRIDFNYSGSFTLSKAMADDLLDKNAEMISMLSNPNACTDAPTFIRTCARIQQNLLFLSRMADKIP</sequence>
<comment type="caution">
    <text evidence="3">The sequence shown here is derived from an EMBL/GenBank/DDBJ whole genome shotgun (WGS) entry which is preliminary data.</text>
</comment>
<feature type="compositionally biased region" description="Polar residues" evidence="1">
    <location>
        <begin position="1"/>
        <end position="11"/>
    </location>
</feature>
<feature type="region of interest" description="Disordered" evidence="1">
    <location>
        <begin position="1"/>
        <end position="24"/>
    </location>
</feature>
<organism evidence="3 4">
    <name type="scientific">Babesia duncani</name>
    <dbReference type="NCBI Taxonomy" id="323732"/>
    <lineage>
        <taxon>Eukaryota</taxon>
        <taxon>Sar</taxon>
        <taxon>Alveolata</taxon>
        <taxon>Apicomplexa</taxon>
        <taxon>Aconoidasida</taxon>
        <taxon>Piroplasmida</taxon>
        <taxon>Babesiidae</taxon>
        <taxon>Babesia</taxon>
    </lineage>
</organism>
<dbReference type="AlphaFoldDB" id="A0AAD9PN16"/>
<proteinExistence type="predicted"/>
<evidence type="ECO:0000313" key="2">
    <source>
        <dbReference type="EMBL" id="KAK2194803.1"/>
    </source>
</evidence>
<name>A0AAD9PN16_9APIC</name>
<protein>
    <submittedName>
        <fullName evidence="3">Uncharacterized protein</fullName>
    </submittedName>
</protein>